<dbReference type="Gene3D" id="3.40.50.300">
    <property type="entry name" value="P-loop containing nucleotide triphosphate hydrolases"/>
    <property type="match status" value="1"/>
</dbReference>
<feature type="domain" description="Disease resistance R13L4/SHOC-2-like LRR" evidence="14">
    <location>
        <begin position="586"/>
        <end position="868"/>
    </location>
</feature>
<dbReference type="GO" id="GO:0005737">
    <property type="term" value="C:cytoplasm"/>
    <property type="evidence" value="ECO:0007669"/>
    <property type="project" value="UniProtKB-SubCell"/>
</dbReference>
<keyword evidence="11" id="KW-0175">Coiled coil</keyword>
<evidence type="ECO:0000256" key="2">
    <source>
        <dbReference type="ARBA" id="ARBA00004496"/>
    </source>
</evidence>
<keyword evidence="9" id="KW-0611">Plant defense</keyword>
<organism evidence="15 16">
    <name type="scientific">Castilleja foliolosa</name>
    <dbReference type="NCBI Taxonomy" id="1961234"/>
    <lineage>
        <taxon>Eukaryota</taxon>
        <taxon>Viridiplantae</taxon>
        <taxon>Streptophyta</taxon>
        <taxon>Embryophyta</taxon>
        <taxon>Tracheophyta</taxon>
        <taxon>Spermatophyta</taxon>
        <taxon>Magnoliopsida</taxon>
        <taxon>eudicotyledons</taxon>
        <taxon>Gunneridae</taxon>
        <taxon>Pentapetalae</taxon>
        <taxon>asterids</taxon>
        <taxon>lamiids</taxon>
        <taxon>Lamiales</taxon>
        <taxon>Orobanchaceae</taxon>
        <taxon>Pedicularideae</taxon>
        <taxon>Castillejinae</taxon>
        <taxon>Castilleja</taxon>
    </lineage>
</organism>
<evidence type="ECO:0000256" key="6">
    <source>
        <dbReference type="ARBA" id="ARBA00022667"/>
    </source>
</evidence>
<accession>A0ABD3ELT7</accession>
<dbReference type="Proteomes" id="UP001632038">
    <property type="component" value="Unassembled WGS sequence"/>
</dbReference>
<comment type="caution">
    <text evidence="15">The sequence shown here is derived from an EMBL/GenBank/DDBJ whole genome shotgun (WGS) entry which is preliminary data.</text>
</comment>
<evidence type="ECO:0008006" key="17">
    <source>
        <dbReference type="Google" id="ProtNLM"/>
    </source>
</evidence>
<evidence type="ECO:0000259" key="12">
    <source>
        <dbReference type="Pfam" id="PF00931"/>
    </source>
</evidence>
<sequence>MASYAASVSVDQTILRLLNSSDNISIDPRSQESLYVAHASAQSLQKLLKHLDGSSFIPGGNGLLQLQDLLESHSSSNQLLSQLDTFSRGRGQKTNAQLDEKIRNAACQFEDALENHVVNVILSQSHYDEKSSTIDLHELKQEIDSFTQRVKELEAECIQELLINTCLEEKDNENDDDVDIEIKSKMVGMYDVISQTRLYLVPRDGDESTFGIVSLVGMAGIGKTTLAKELYLDQSIMSRFDYRAFVNIGQSYQLIKILQRILDQVHPDSDRVLTLDQEGDDDVNDDEEYLLARQFYRCLEFGTYLIVLDDVWDTQIVQYLQGSFPYGCDGYLKNCKVLILVTTRLESVGSWAGNRMLKLRFLDKEESWDLLRDKVFDGESYCQLEKPGKKIAENCDGLPLAIVTVAGFLSKAEKTLECWNELAEKKNSIYTDAYDRMSNVLFPSYDYLPQDLKTCFLYMVVFPQNYEIRVDKLSMLWNAEGYLEPNPIRFLKDVALDYLDELVRNSLVLAHEWARNKKLKTCGLHSGFWHLCMREAGKNGFLRVLNTYDDAVAVDMKNQRRLCIHNNVLFAIKGVTKSMASSSAARSLLCTGPHHRYPVPICFGHFRLLRVIDALTVRFYEFPVQILKLVQLRYLALVYDGKIPVSISKLRNLEILIIRRYLSIVEPNEMSSSYLPMEIWDMKELKHLEITGSNLPDPCHGVVLPNLETILGTSAQSCTKSVLGGLPSLVKLGIRVELTPDFSEPFSCFDHVSRLGQLRSLKCVVMNPVLGSTIVTLPTSSSFFPVRLKKLSLSGVGYPWENMSIISLLPNLRSLKLRCYAFRGAKWETNDKEFRLLEFLHIEDTDLEHWIVRYGSFKWLKRLCLKHCYKLKTIPYVFRDYVSEIDVEDCNSLKGTRGRRRLADEI</sequence>
<evidence type="ECO:0000256" key="5">
    <source>
        <dbReference type="ARBA" id="ARBA00022614"/>
    </source>
</evidence>
<dbReference type="InterPro" id="IPR002182">
    <property type="entry name" value="NB-ARC"/>
</dbReference>
<keyword evidence="6" id="KW-0381">Hypersensitive response</keyword>
<dbReference type="InterPro" id="IPR036388">
    <property type="entry name" value="WH-like_DNA-bd_sf"/>
</dbReference>
<feature type="coiled-coil region" evidence="11">
    <location>
        <begin position="95"/>
        <end position="156"/>
    </location>
</feature>
<dbReference type="InterPro" id="IPR058922">
    <property type="entry name" value="WHD_DRP"/>
</dbReference>
<dbReference type="EMBL" id="JAVIJP010000002">
    <property type="protein sequence ID" value="KAL3655388.1"/>
    <property type="molecule type" value="Genomic_DNA"/>
</dbReference>
<evidence type="ECO:0000259" key="13">
    <source>
        <dbReference type="Pfam" id="PF23559"/>
    </source>
</evidence>
<dbReference type="InterPro" id="IPR027417">
    <property type="entry name" value="P-loop_NTPase"/>
</dbReference>
<evidence type="ECO:0000256" key="11">
    <source>
        <dbReference type="SAM" id="Coils"/>
    </source>
</evidence>
<keyword evidence="4" id="KW-0963">Cytoplasm</keyword>
<comment type="subcellular location">
    <subcellularLocation>
        <location evidence="2">Cytoplasm</location>
    </subcellularLocation>
</comment>
<keyword evidence="10" id="KW-0067">ATP-binding</keyword>
<evidence type="ECO:0000256" key="4">
    <source>
        <dbReference type="ARBA" id="ARBA00022490"/>
    </source>
</evidence>
<gene>
    <name evidence="15" type="ORF">CASFOL_001174</name>
</gene>
<evidence type="ECO:0000256" key="8">
    <source>
        <dbReference type="ARBA" id="ARBA00022741"/>
    </source>
</evidence>
<evidence type="ECO:0000256" key="10">
    <source>
        <dbReference type="ARBA" id="ARBA00022840"/>
    </source>
</evidence>
<keyword evidence="7" id="KW-0677">Repeat</keyword>
<evidence type="ECO:0000259" key="14">
    <source>
        <dbReference type="Pfam" id="PF23598"/>
    </source>
</evidence>
<dbReference type="Pfam" id="PF23598">
    <property type="entry name" value="LRR_14"/>
    <property type="match status" value="1"/>
</dbReference>
<dbReference type="SUPFAM" id="SSF52058">
    <property type="entry name" value="L domain-like"/>
    <property type="match status" value="1"/>
</dbReference>
<dbReference type="Gene3D" id="1.20.5.4130">
    <property type="match status" value="1"/>
</dbReference>
<dbReference type="Gene3D" id="1.10.8.430">
    <property type="entry name" value="Helical domain of apoptotic protease-activating factors"/>
    <property type="match status" value="1"/>
</dbReference>
<evidence type="ECO:0000313" key="15">
    <source>
        <dbReference type="EMBL" id="KAL3655388.1"/>
    </source>
</evidence>
<dbReference type="InterPro" id="IPR055414">
    <property type="entry name" value="LRR_R13L4/SHOC2-like"/>
</dbReference>
<evidence type="ECO:0000256" key="9">
    <source>
        <dbReference type="ARBA" id="ARBA00022821"/>
    </source>
</evidence>
<reference evidence="16" key="1">
    <citation type="journal article" date="2024" name="IScience">
        <title>Strigolactones Initiate the Formation of Haustorium-like Structures in Castilleja.</title>
        <authorList>
            <person name="Buerger M."/>
            <person name="Peterson D."/>
            <person name="Chory J."/>
        </authorList>
    </citation>
    <scope>NUCLEOTIDE SEQUENCE [LARGE SCALE GENOMIC DNA]</scope>
</reference>
<dbReference type="FunFam" id="1.10.10.10:FF:000322">
    <property type="entry name" value="Probable disease resistance protein At1g63360"/>
    <property type="match status" value="1"/>
</dbReference>
<comment type="function">
    <text evidence="1">Confers resistance to late blight (Phytophthora infestans) races carrying the avirulence gene Avr1. Resistance proteins guard the plant against pathogens that contain an appropriate avirulence protein via an indirect interaction with this avirulence protein. That triggers a defense system including the hypersensitive response, which restricts the pathogen growth.</text>
</comment>
<keyword evidence="5" id="KW-0433">Leucine-rich repeat</keyword>
<dbReference type="Pfam" id="PF00931">
    <property type="entry name" value="NB-ARC"/>
    <property type="match status" value="1"/>
</dbReference>
<comment type="similarity">
    <text evidence="3">Belongs to the disease resistance NB-LRR family.</text>
</comment>
<evidence type="ECO:0000256" key="1">
    <source>
        <dbReference type="ARBA" id="ARBA00002074"/>
    </source>
</evidence>
<evidence type="ECO:0000256" key="3">
    <source>
        <dbReference type="ARBA" id="ARBA00008894"/>
    </source>
</evidence>
<keyword evidence="8" id="KW-0547">Nucleotide-binding</keyword>
<dbReference type="GO" id="GO:0005524">
    <property type="term" value="F:ATP binding"/>
    <property type="evidence" value="ECO:0007669"/>
    <property type="project" value="UniProtKB-KW"/>
</dbReference>
<dbReference type="Gene3D" id="1.10.10.10">
    <property type="entry name" value="Winged helix-like DNA-binding domain superfamily/Winged helix DNA-binding domain"/>
    <property type="match status" value="1"/>
</dbReference>
<dbReference type="GO" id="GO:0009626">
    <property type="term" value="P:plant-type hypersensitive response"/>
    <property type="evidence" value="ECO:0007669"/>
    <property type="project" value="UniProtKB-KW"/>
</dbReference>
<dbReference type="Gene3D" id="3.80.10.10">
    <property type="entry name" value="Ribonuclease Inhibitor"/>
    <property type="match status" value="1"/>
</dbReference>
<dbReference type="PANTHER" id="PTHR23155">
    <property type="entry name" value="DISEASE RESISTANCE PROTEIN RP"/>
    <property type="match status" value="1"/>
</dbReference>
<name>A0ABD3ELT7_9LAMI</name>
<evidence type="ECO:0000256" key="7">
    <source>
        <dbReference type="ARBA" id="ARBA00022737"/>
    </source>
</evidence>
<feature type="domain" description="Disease resistance protein winged helix" evidence="13">
    <location>
        <begin position="461"/>
        <end position="526"/>
    </location>
</feature>
<dbReference type="PRINTS" id="PR00364">
    <property type="entry name" value="DISEASERSIST"/>
</dbReference>
<dbReference type="InterPro" id="IPR044974">
    <property type="entry name" value="Disease_R_plants"/>
</dbReference>
<proteinExistence type="inferred from homology"/>
<dbReference type="InterPro" id="IPR032675">
    <property type="entry name" value="LRR_dom_sf"/>
</dbReference>
<dbReference type="AlphaFoldDB" id="A0ABD3ELT7"/>
<keyword evidence="16" id="KW-1185">Reference proteome</keyword>
<dbReference type="InterPro" id="IPR042197">
    <property type="entry name" value="Apaf_helical"/>
</dbReference>
<protein>
    <recommendedName>
        <fullName evidence="17">NB-ARC domain-containing protein</fullName>
    </recommendedName>
</protein>
<feature type="domain" description="NB-ARC" evidence="12">
    <location>
        <begin position="208"/>
        <end position="379"/>
    </location>
</feature>
<dbReference type="SUPFAM" id="SSF52540">
    <property type="entry name" value="P-loop containing nucleoside triphosphate hydrolases"/>
    <property type="match status" value="1"/>
</dbReference>
<dbReference type="PANTHER" id="PTHR23155:SF1152">
    <property type="entry name" value="AAA+ ATPASE DOMAIN-CONTAINING PROTEIN"/>
    <property type="match status" value="1"/>
</dbReference>
<dbReference type="Pfam" id="PF23559">
    <property type="entry name" value="WHD_DRP"/>
    <property type="match status" value="1"/>
</dbReference>
<evidence type="ECO:0000313" key="16">
    <source>
        <dbReference type="Proteomes" id="UP001632038"/>
    </source>
</evidence>